<evidence type="ECO:0000256" key="7">
    <source>
        <dbReference type="ARBA" id="ARBA00022723"/>
    </source>
</evidence>
<keyword evidence="7" id="KW-0479">Metal-binding</keyword>
<feature type="compositionally biased region" description="Acidic residues" evidence="13">
    <location>
        <begin position="368"/>
        <end position="378"/>
    </location>
</feature>
<evidence type="ECO:0000259" key="15">
    <source>
        <dbReference type="PROSITE" id="PS51292"/>
    </source>
</evidence>
<protein>
    <recommendedName>
        <fullName evidence="4">RING-type E3 ubiquitin transferase</fullName>
        <ecNumber evidence="4">2.3.2.27</ecNumber>
    </recommendedName>
</protein>
<feature type="region of interest" description="Disordered" evidence="13">
    <location>
        <begin position="923"/>
        <end position="948"/>
    </location>
</feature>
<dbReference type="PROSITE" id="PS51292">
    <property type="entry name" value="ZF_RING_CH"/>
    <property type="match status" value="1"/>
</dbReference>
<evidence type="ECO:0000256" key="3">
    <source>
        <dbReference type="ARBA" id="ARBA00004906"/>
    </source>
</evidence>
<keyword evidence="17" id="KW-1185">Reference proteome</keyword>
<feature type="region of interest" description="Disordered" evidence="13">
    <location>
        <begin position="431"/>
        <end position="454"/>
    </location>
</feature>
<feature type="transmembrane region" description="Helical" evidence="14">
    <location>
        <begin position="682"/>
        <end position="704"/>
    </location>
</feature>
<evidence type="ECO:0000256" key="14">
    <source>
        <dbReference type="SAM" id="Phobius"/>
    </source>
</evidence>
<feature type="transmembrane region" description="Helical" evidence="14">
    <location>
        <begin position="748"/>
        <end position="768"/>
    </location>
</feature>
<evidence type="ECO:0000256" key="12">
    <source>
        <dbReference type="ARBA" id="ARBA00023136"/>
    </source>
</evidence>
<sequence length="1260" mass="142904">MSENTCRICRGEATESQPLLHPCKCRGSIKYTHQDCLLEWLNHSNKSTSKCDICNTPYKFRTIYDPQMPKTIPVRLVWEKLVSTVVGGITNLLWVFLYIACIVVQIPLYWKFIGRVFTWTLDGHLPQENNSSLFVALLFGSHEWMPETNASLSTVQIFGYALKKFIVHTYLPGLLYVTSFILAHIALFIVHEYVVRDKGFNPLLLREIGEEPQVKLLEVLEKLLANIRRGENNVDNEASEHVRPRADLAAPNAAGPADDMVRRALHDLQNEDYNDALFKEELLRGFIDERWDGQPRPVAAEEDANGNFAPTEALVENQNGVAEDPAYTEEGLRRFIDNQLESNRNENVNAQPAHFDAAEHFAFNFDEDDLNSDDEEADPFLHDVRRPEAMDALPIPRRRALFNQLPDRRPQPPPQQQAQRNLENILQEAARARNAEDQPRENENNANNNANAGELGEEEVNGDFLDLLGINFNNLRTPIYLMALGNSIISVYLFLAYLVPHMIGNFITGIIGNVFKLLLLIDKLPFPQWSKTLTTGNESVDTALYVINKMYVKPAFATVERIFDPQHSNPGLFERFVFLTIGYMFFVGAIHRFMKKILNSSRKPIMGTPRKVYKILFEIAVTTKVFVVFFVDIVFFPIYCAWLLDFSVSPLFFKNLTKPDPTDGTYVFTVFWSEWIHEHAGIFAQFVFYWLMGTLYMVCLTVFVGMVRDRIVRGGVLWFIRSPDDPDPKLVNDTLKKPLKSQLSRINLCIRIYFGFIVIFIGGVIWSLHWGFSGDENTKATILPIQVPLNKSALIVYISLALSFNERKLVTQYCRLYWTKVFELATHKLRLSHFILGRVIPQERGYVVYRNMWQQILAVAVPDYSQPVSYRGALRIFEENPSVNACFVPDGNYVRAPEYDTANRSYVRTLFVPVTKDDKLLSSSAATAPTATNSDNSDEDGYDSDSSLEEGKIQNSYIVVYRPPNFKMRCFGLIVLLWLFAVLLILSVVFLGLILGRPMLKAGDVAYNAFLSYGLKMFAGLEGATMSVPSSENAFDWHCADLVSLLLGVKLECIFLKYYHGESDDQVVNEVQQEAAGPNAVDVTMLTFSYFFTFLLWMQWIASVHKQCVDIPLRLALGLSSVSSNDNSSYSNEFIVTKLTIAVHLFVGLFTVLPFCKLAVSIGRGYFAGGENMDTPRFVWKKCALPVLANFLITHFPTLIAMVQTYLYSESSISVKSYASALAVLIVYKVVTGASALLKNINAKVKNEKYVQGKAIENME</sequence>
<keyword evidence="5" id="KW-0808">Transferase</keyword>
<keyword evidence="6 14" id="KW-0812">Transmembrane</keyword>
<feature type="transmembrane region" description="Helical" evidence="14">
    <location>
        <begin position="1218"/>
        <end position="1238"/>
    </location>
</feature>
<evidence type="ECO:0000256" key="6">
    <source>
        <dbReference type="ARBA" id="ARBA00022692"/>
    </source>
</evidence>
<gene>
    <name evidence="16" type="ORF">CAAN4_E13872</name>
</gene>
<feature type="transmembrane region" description="Helical" evidence="14">
    <location>
        <begin position="170"/>
        <end position="190"/>
    </location>
</feature>
<comment type="pathway">
    <text evidence="3">Protein modification; protein ubiquitination.</text>
</comment>
<keyword evidence="11 14" id="KW-1133">Transmembrane helix</keyword>
<evidence type="ECO:0000256" key="4">
    <source>
        <dbReference type="ARBA" id="ARBA00012483"/>
    </source>
</evidence>
<keyword evidence="9" id="KW-0833">Ubl conjugation pathway</keyword>
<feature type="domain" description="RING-CH-type" evidence="15">
    <location>
        <begin position="1"/>
        <end position="61"/>
    </location>
</feature>
<organism evidence="16 17">
    <name type="scientific">[Candida] anglica</name>
    <dbReference type="NCBI Taxonomy" id="148631"/>
    <lineage>
        <taxon>Eukaryota</taxon>
        <taxon>Fungi</taxon>
        <taxon>Dikarya</taxon>
        <taxon>Ascomycota</taxon>
        <taxon>Saccharomycotina</taxon>
        <taxon>Pichiomycetes</taxon>
        <taxon>Debaryomycetaceae</taxon>
        <taxon>Kurtzmaniella</taxon>
    </lineage>
</organism>
<name>A0ABP0EDG8_9ASCO</name>
<dbReference type="EC" id="2.3.2.27" evidence="4"/>
<evidence type="ECO:0000256" key="10">
    <source>
        <dbReference type="ARBA" id="ARBA00022833"/>
    </source>
</evidence>
<feature type="compositionally biased region" description="Acidic residues" evidence="13">
    <location>
        <begin position="936"/>
        <end position="948"/>
    </location>
</feature>
<evidence type="ECO:0000256" key="9">
    <source>
        <dbReference type="ARBA" id="ARBA00022786"/>
    </source>
</evidence>
<dbReference type="PANTHER" id="PTHR13145:SF0">
    <property type="entry name" value="E3 UBIQUITIN-PROTEIN LIGASE MARCHF6"/>
    <property type="match status" value="1"/>
</dbReference>
<comment type="catalytic activity">
    <reaction evidence="1">
        <text>S-ubiquitinyl-[E2 ubiquitin-conjugating enzyme]-L-cysteine + [acceptor protein]-L-lysine = [E2 ubiquitin-conjugating enzyme]-L-cysteine + N(6)-ubiquitinyl-[acceptor protein]-L-lysine.</text>
        <dbReference type="EC" id="2.3.2.27"/>
    </reaction>
</comment>
<dbReference type="PANTHER" id="PTHR13145">
    <property type="entry name" value="SSM4 PROTEIN"/>
    <property type="match status" value="1"/>
</dbReference>
<keyword evidence="12 14" id="KW-0472">Membrane</keyword>
<dbReference type="SUPFAM" id="SSF57850">
    <property type="entry name" value="RING/U-box"/>
    <property type="match status" value="1"/>
</dbReference>
<feature type="transmembrane region" description="Helical" evidence="14">
    <location>
        <begin position="1141"/>
        <end position="1162"/>
    </location>
</feature>
<evidence type="ECO:0000256" key="2">
    <source>
        <dbReference type="ARBA" id="ARBA00004141"/>
    </source>
</evidence>
<evidence type="ECO:0000313" key="16">
    <source>
        <dbReference type="EMBL" id="CAK7909235.1"/>
    </source>
</evidence>
<feature type="transmembrane region" description="Helical" evidence="14">
    <location>
        <begin position="576"/>
        <end position="594"/>
    </location>
</feature>
<dbReference type="CDD" id="cd16702">
    <property type="entry name" value="RING_CH-C4HC3_MARCH6"/>
    <property type="match status" value="1"/>
</dbReference>
<dbReference type="SMART" id="SM00744">
    <property type="entry name" value="RINGv"/>
    <property type="match status" value="1"/>
</dbReference>
<feature type="compositionally biased region" description="Basic and acidic residues" evidence="13">
    <location>
        <begin position="431"/>
        <end position="443"/>
    </location>
</feature>
<feature type="transmembrane region" description="Helical" evidence="14">
    <location>
        <begin position="615"/>
        <end position="644"/>
    </location>
</feature>
<dbReference type="InterPro" id="IPR011016">
    <property type="entry name" value="Znf_RING-CH"/>
</dbReference>
<feature type="compositionally biased region" description="Low complexity" evidence="13">
    <location>
        <begin position="444"/>
        <end position="454"/>
    </location>
</feature>
<feature type="transmembrane region" description="Helical" evidence="14">
    <location>
        <begin position="971"/>
        <end position="995"/>
    </location>
</feature>
<dbReference type="Proteomes" id="UP001497600">
    <property type="component" value="Chromosome E"/>
</dbReference>
<dbReference type="Pfam" id="PF12906">
    <property type="entry name" value="RINGv"/>
    <property type="match status" value="1"/>
</dbReference>
<feature type="compositionally biased region" description="Basic and acidic residues" evidence="13">
    <location>
        <begin position="379"/>
        <end position="389"/>
    </location>
</feature>
<evidence type="ECO:0000313" key="17">
    <source>
        <dbReference type="Proteomes" id="UP001497600"/>
    </source>
</evidence>
<comment type="subcellular location">
    <subcellularLocation>
        <location evidence="2">Membrane</location>
        <topology evidence="2">Multi-pass membrane protein</topology>
    </subcellularLocation>
</comment>
<proteinExistence type="predicted"/>
<dbReference type="Gene3D" id="3.30.40.10">
    <property type="entry name" value="Zinc/RING finger domain, C3HC4 (zinc finger)"/>
    <property type="match status" value="1"/>
</dbReference>
<keyword evidence="10" id="KW-0862">Zinc</keyword>
<evidence type="ECO:0000256" key="8">
    <source>
        <dbReference type="ARBA" id="ARBA00022771"/>
    </source>
</evidence>
<evidence type="ECO:0000256" key="5">
    <source>
        <dbReference type="ARBA" id="ARBA00022679"/>
    </source>
</evidence>
<accession>A0ABP0EDG8</accession>
<keyword evidence="8" id="KW-0863">Zinc-finger</keyword>
<evidence type="ECO:0000256" key="11">
    <source>
        <dbReference type="ARBA" id="ARBA00022989"/>
    </source>
</evidence>
<feature type="transmembrane region" description="Helical" evidence="14">
    <location>
        <begin position="788"/>
        <end position="805"/>
    </location>
</feature>
<dbReference type="EMBL" id="OZ004257">
    <property type="protein sequence ID" value="CAK7909235.1"/>
    <property type="molecule type" value="Genomic_DNA"/>
</dbReference>
<evidence type="ECO:0000256" key="1">
    <source>
        <dbReference type="ARBA" id="ARBA00000900"/>
    </source>
</evidence>
<feature type="transmembrane region" description="Helical" evidence="14">
    <location>
        <begin position="85"/>
        <end position="110"/>
    </location>
</feature>
<feature type="region of interest" description="Disordered" evidence="13">
    <location>
        <begin position="368"/>
        <end position="395"/>
    </location>
</feature>
<feature type="transmembrane region" description="Helical" evidence="14">
    <location>
        <begin position="1183"/>
        <end position="1206"/>
    </location>
</feature>
<reference evidence="16 17" key="1">
    <citation type="submission" date="2024-01" db="EMBL/GenBank/DDBJ databases">
        <authorList>
            <consortium name="Genoscope - CEA"/>
            <person name="William W."/>
        </authorList>
    </citation>
    <scope>NUCLEOTIDE SEQUENCE [LARGE SCALE GENOMIC DNA]</scope>
    <source>
        <strain evidence="16 17">29B2s-10</strain>
    </source>
</reference>
<dbReference type="InterPro" id="IPR013083">
    <property type="entry name" value="Znf_RING/FYVE/PHD"/>
</dbReference>
<evidence type="ECO:0000256" key="13">
    <source>
        <dbReference type="SAM" id="MobiDB-lite"/>
    </source>
</evidence>
<feature type="compositionally biased region" description="Low complexity" evidence="13">
    <location>
        <begin position="923"/>
        <end position="934"/>
    </location>
</feature>